<name>A0A0D9WDY8_9ORYZ</name>
<dbReference type="AlphaFoldDB" id="A0A0D9WDY8"/>
<sequence length="519" mass="56710">MTLPVKAPPLHTQQFGEGAAADRRGCGGGSAREPQIGEGGVARIGEAVAEIGETATDRRGYGGEDRRGGGKDRQGGGEDRRRQISEGRQRIGEGRGRGEKSVTGEGEKGRQRRGELGRPRGGRRRIGACGSAGQEEICARATLNNGVLANLPSNNSTPSTITPPPVLHPSKFSNFSPSTGKMLHLLRRSHSTAHALSTAAVSRSCPWWAMIDHTDLSMAPSMMRATFELVEPPCATRLLVPARLIDPQPCPTGMIHAFFGHARSSGDDGLLLVVFLDGLAPDPNFTSGRMTYHLDVHKIDPDMTRFVCNPLTGELFRLTDIDGKKNTITHLRVGILTQSDRPRAPPDRYAVALYASPRVGGEEWTFDVRRFLSEKGEWDKLPGLPSPLPVPGRLFIVDSPTLAVCGGELLPDQPELQFIKLPRGSVTTEFVEISYRSMLARYRRMGVSEGRLRYAEVSQKEPFMLSSFAFDDDSGCWTLEHPGGAEQSPGGWRTKRLYGSGTFFLSSCRIEYLDVNLEY</sequence>
<dbReference type="EnsemblPlants" id="LPERR05G06150.1">
    <property type="protein sequence ID" value="LPERR05G06150.1"/>
    <property type="gene ID" value="LPERR05G06150"/>
</dbReference>
<dbReference type="HOGENOM" id="CLU_525187_0_0_1"/>
<dbReference type="Gramene" id="LPERR05G06150.1">
    <property type="protein sequence ID" value="LPERR05G06150.1"/>
    <property type="gene ID" value="LPERR05G06150"/>
</dbReference>
<organism evidence="2 3">
    <name type="scientific">Leersia perrieri</name>
    <dbReference type="NCBI Taxonomy" id="77586"/>
    <lineage>
        <taxon>Eukaryota</taxon>
        <taxon>Viridiplantae</taxon>
        <taxon>Streptophyta</taxon>
        <taxon>Embryophyta</taxon>
        <taxon>Tracheophyta</taxon>
        <taxon>Spermatophyta</taxon>
        <taxon>Magnoliopsida</taxon>
        <taxon>Liliopsida</taxon>
        <taxon>Poales</taxon>
        <taxon>Poaceae</taxon>
        <taxon>BOP clade</taxon>
        <taxon>Oryzoideae</taxon>
        <taxon>Oryzeae</taxon>
        <taxon>Oryzinae</taxon>
        <taxon>Leersia</taxon>
    </lineage>
</organism>
<reference evidence="3" key="2">
    <citation type="submission" date="2013-12" db="EMBL/GenBank/DDBJ databases">
        <authorList>
            <person name="Yu Y."/>
            <person name="Lee S."/>
            <person name="de Baynast K."/>
            <person name="Wissotski M."/>
            <person name="Liu L."/>
            <person name="Talag J."/>
            <person name="Goicoechea J."/>
            <person name="Angelova A."/>
            <person name="Jetty R."/>
            <person name="Kudrna D."/>
            <person name="Golser W."/>
            <person name="Rivera L."/>
            <person name="Zhang J."/>
            <person name="Wing R."/>
        </authorList>
    </citation>
    <scope>NUCLEOTIDE SEQUENCE</scope>
</reference>
<protein>
    <recommendedName>
        <fullName evidence="4">DUF1618 domain-containing protein</fullName>
    </recommendedName>
</protein>
<dbReference type="Proteomes" id="UP000032180">
    <property type="component" value="Chromosome 5"/>
</dbReference>
<keyword evidence="3" id="KW-1185">Reference proteome</keyword>
<dbReference type="PANTHER" id="PTHR33086:SF88">
    <property type="entry name" value="OS05G0250200 PROTEIN"/>
    <property type="match status" value="1"/>
</dbReference>
<proteinExistence type="predicted"/>
<reference evidence="2" key="3">
    <citation type="submission" date="2015-04" db="UniProtKB">
        <authorList>
            <consortium name="EnsemblPlants"/>
        </authorList>
    </citation>
    <scope>IDENTIFICATION</scope>
</reference>
<feature type="compositionally biased region" description="Basic and acidic residues" evidence="1">
    <location>
        <begin position="55"/>
        <end position="118"/>
    </location>
</feature>
<reference evidence="2 3" key="1">
    <citation type="submission" date="2012-08" db="EMBL/GenBank/DDBJ databases">
        <title>Oryza genome evolution.</title>
        <authorList>
            <person name="Wing R.A."/>
        </authorList>
    </citation>
    <scope>NUCLEOTIDE SEQUENCE</scope>
</reference>
<dbReference type="PANTHER" id="PTHR33086">
    <property type="entry name" value="OS05G0468200 PROTEIN-RELATED"/>
    <property type="match status" value="1"/>
</dbReference>
<feature type="region of interest" description="Disordered" evidence="1">
    <location>
        <begin position="1"/>
        <end position="131"/>
    </location>
</feature>
<evidence type="ECO:0000313" key="2">
    <source>
        <dbReference type="EnsemblPlants" id="LPERR05G06150.1"/>
    </source>
</evidence>
<evidence type="ECO:0008006" key="4">
    <source>
        <dbReference type="Google" id="ProtNLM"/>
    </source>
</evidence>
<evidence type="ECO:0000256" key="1">
    <source>
        <dbReference type="SAM" id="MobiDB-lite"/>
    </source>
</evidence>
<evidence type="ECO:0000313" key="3">
    <source>
        <dbReference type="Proteomes" id="UP000032180"/>
    </source>
</evidence>
<accession>A0A0D9WDY8</accession>